<evidence type="ECO:0000256" key="7">
    <source>
        <dbReference type="ARBA" id="ARBA00022723"/>
    </source>
</evidence>
<comment type="subcellular location">
    <subcellularLocation>
        <location evidence="4">Nucleus</location>
    </subcellularLocation>
</comment>
<evidence type="ECO:0000313" key="16">
    <source>
        <dbReference type="Proteomes" id="UP000192578"/>
    </source>
</evidence>
<feature type="domain" description="Lariat debranching enzyme C-terminal" evidence="14">
    <location>
        <begin position="235"/>
        <end position="390"/>
    </location>
</feature>
<dbReference type="SUPFAM" id="SSF56300">
    <property type="entry name" value="Metallo-dependent phosphatases"/>
    <property type="match status" value="1"/>
</dbReference>
<evidence type="ECO:0000313" key="15">
    <source>
        <dbReference type="EMBL" id="OQV19084.1"/>
    </source>
</evidence>
<dbReference type="AlphaFoldDB" id="A0A1W0WV63"/>
<evidence type="ECO:0000256" key="4">
    <source>
        <dbReference type="ARBA" id="ARBA00004123"/>
    </source>
</evidence>
<keyword evidence="16" id="KW-1185">Reference proteome</keyword>
<dbReference type="OrthoDB" id="407609at2759"/>
<dbReference type="InterPro" id="IPR029052">
    <property type="entry name" value="Metallo-depent_PP-like"/>
</dbReference>
<evidence type="ECO:0000256" key="3">
    <source>
        <dbReference type="ARBA" id="ARBA00001954"/>
    </source>
</evidence>
<evidence type="ECO:0000259" key="14">
    <source>
        <dbReference type="SMART" id="SM01124"/>
    </source>
</evidence>
<evidence type="ECO:0000256" key="11">
    <source>
        <dbReference type="ARBA" id="ARBA00023211"/>
    </source>
</evidence>
<dbReference type="GO" id="GO:0005634">
    <property type="term" value="C:nucleus"/>
    <property type="evidence" value="ECO:0007669"/>
    <property type="project" value="UniProtKB-SubCell"/>
</dbReference>
<evidence type="ECO:0000256" key="2">
    <source>
        <dbReference type="ARBA" id="ARBA00001947"/>
    </source>
</evidence>
<dbReference type="EMBL" id="MTYJ01000043">
    <property type="protein sequence ID" value="OQV19084.1"/>
    <property type="molecule type" value="Genomic_DNA"/>
</dbReference>
<dbReference type="FunFam" id="3.60.21.10:FF:000035">
    <property type="entry name" value="Lariat debranching enzyme"/>
    <property type="match status" value="1"/>
</dbReference>
<comment type="cofactor">
    <cofactor evidence="2">
        <name>Zn(2+)</name>
        <dbReference type="ChEBI" id="CHEBI:29105"/>
    </cofactor>
</comment>
<accession>A0A1W0WV63</accession>
<reference evidence="16" key="1">
    <citation type="submission" date="2017-01" db="EMBL/GenBank/DDBJ databases">
        <title>Comparative genomics of anhydrobiosis in the tardigrade Hypsibius dujardini.</title>
        <authorList>
            <person name="Yoshida Y."/>
            <person name="Koutsovoulos G."/>
            <person name="Laetsch D."/>
            <person name="Stevens L."/>
            <person name="Kumar S."/>
            <person name="Horikawa D."/>
            <person name="Ishino K."/>
            <person name="Komine S."/>
            <person name="Tomita M."/>
            <person name="Blaxter M."/>
            <person name="Arakawa K."/>
        </authorList>
    </citation>
    <scope>NUCLEOTIDE SEQUENCE [LARGE SCALE GENOMIC DNA]</scope>
    <source>
        <strain evidence="16">Z151</strain>
    </source>
</reference>
<evidence type="ECO:0000256" key="8">
    <source>
        <dbReference type="ARBA" id="ARBA00022801"/>
    </source>
</evidence>
<comment type="function">
    <text evidence="13">Cleaves the 2'-5' phosphodiester linkage at the branch point of lariat intron pre-mRNAs after splicing and converts them into linear molecules that are subsequently degraded. It thereby facilitates ribonucleotide turnover.</text>
</comment>
<dbReference type="InterPro" id="IPR007708">
    <property type="entry name" value="DBR1_C"/>
</dbReference>
<evidence type="ECO:0000256" key="1">
    <source>
        <dbReference type="ARBA" id="ARBA00001936"/>
    </source>
</evidence>
<evidence type="ECO:0000256" key="5">
    <source>
        <dbReference type="ARBA" id="ARBA00006045"/>
    </source>
</evidence>
<dbReference type="PANTHER" id="PTHR12849:SF0">
    <property type="entry name" value="LARIAT DEBRANCHING ENZYME"/>
    <property type="match status" value="1"/>
</dbReference>
<evidence type="ECO:0000256" key="13">
    <source>
        <dbReference type="ARBA" id="ARBA00058627"/>
    </source>
</evidence>
<comment type="caution">
    <text evidence="15">The sequence shown here is derived from an EMBL/GenBank/DDBJ whole genome shotgun (WGS) entry which is preliminary data.</text>
</comment>
<dbReference type="InterPro" id="IPR004843">
    <property type="entry name" value="Calcineurin-like_PHP"/>
</dbReference>
<dbReference type="GO" id="GO:0000398">
    <property type="term" value="P:mRNA splicing, via spliceosome"/>
    <property type="evidence" value="ECO:0007669"/>
    <property type="project" value="TreeGrafter"/>
</dbReference>
<comment type="cofactor">
    <cofactor evidence="3">
        <name>Fe(2+)</name>
        <dbReference type="ChEBI" id="CHEBI:29033"/>
    </cofactor>
</comment>
<sequence length="488" mass="53987">MLIAVEGCCHGELDKIYETLAYIESTHGRKVDLLLCCGDFQAVRNINDLSCLAAPEKHLRMQDFFKYYSGEKTAPIPTIFIGGNHEASNHLQELAYGGWVANNIYYLGNAGVIRFGGLRIAGLSGIYNGHNYRKGHFEVPPYTESTKRSVYHVRQLELFRLKQISRPLDIFMSHDWPVGVTDYGNKEMLLRFKPYFQEDIENGQLGNPTTWDLLKKLQPRYWFSGHLHAKFAASIPHVGAGSTNFLALDKCVPGKRFLQILEVPHDPAEPLTLSYDPEWLGILQQTNHLWSFDSLPQYMPGPGGAEPFDFTQSDARMEEVKGVFGGGSLTVDPGAFQRTAPVHEAELGNGAYTRVLDEMIKRRFPLPPRKNFVNPQTTELCARLGLTDPLVALIAKNPHATPPVIRETAPAADLNVGQTEMLKMAVSDGGGNPEEIDLDEGSALVDDGAGTLYVVEDYIPGVAAWDSAGVDASTRSSEPDAKKLKLVE</sequence>
<dbReference type="Gene3D" id="3.60.21.10">
    <property type="match status" value="1"/>
</dbReference>
<dbReference type="GO" id="GO:0008419">
    <property type="term" value="F:RNA lariat debranching enzyme activity"/>
    <property type="evidence" value="ECO:0007669"/>
    <property type="project" value="TreeGrafter"/>
</dbReference>
<evidence type="ECO:0000256" key="10">
    <source>
        <dbReference type="ARBA" id="ARBA00023004"/>
    </source>
</evidence>
<name>A0A1W0WV63_HYPEX</name>
<keyword evidence="6" id="KW-0507">mRNA processing</keyword>
<evidence type="ECO:0000256" key="12">
    <source>
        <dbReference type="ARBA" id="ARBA00023242"/>
    </source>
</evidence>
<evidence type="ECO:0000256" key="6">
    <source>
        <dbReference type="ARBA" id="ARBA00022664"/>
    </source>
</evidence>
<keyword evidence="12" id="KW-0539">Nucleus</keyword>
<protein>
    <submittedName>
        <fullName evidence="15">Lariat debranching enzyme</fullName>
    </submittedName>
</protein>
<dbReference type="Pfam" id="PF00149">
    <property type="entry name" value="Metallophos"/>
    <property type="match status" value="1"/>
</dbReference>
<keyword evidence="11" id="KW-0464">Manganese</keyword>
<dbReference type="Pfam" id="PF05011">
    <property type="entry name" value="DBR1"/>
    <property type="match status" value="1"/>
</dbReference>
<dbReference type="CDD" id="cd00844">
    <property type="entry name" value="MPP_Dbr1_N"/>
    <property type="match status" value="1"/>
</dbReference>
<gene>
    <name evidence="15" type="ORF">BV898_06936</name>
</gene>
<comment type="similarity">
    <text evidence="5">Belongs to the lariat debranching enzyme family.</text>
</comment>
<comment type="cofactor">
    <cofactor evidence="1">
        <name>Mn(2+)</name>
        <dbReference type="ChEBI" id="CHEBI:29035"/>
    </cofactor>
</comment>
<proteinExistence type="inferred from homology"/>
<organism evidence="15 16">
    <name type="scientific">Hypsibius exemplaris</name>
    <name type="common">Freshwater tardigrade</name>
    <dbReference type="NCBI Taxonomy" id="2072580"/>
    <lineage>
        <taxon>Eukaryota</taxon>
        <taxon>Metazoa</taxon>
        <taxon>Ecdysozoa</taxon>
        <taxon>Tardigrada</taxon>
        <taxon>Eutardigrada</taxon>
        <taxon>Parachela</taxon>
        <taxon>Hypsibioidea</taxon>
        <taxon>Hypsibiidae</taxon>
        <taxon>Hypsibius</taxon>
    </lineage>
</organism>
<keyword evidence="8" id="KW-0378">Hydrolase</keyword>
<dbReference type="GO" id="GO:0046872">
    <property type="term" value="F:metal ion binding"/>
    <property type="evidence" value="ECO:0007669"/>
    <property type="project" value="UniProtKB-KW"/>
</dbReference>
<evidence type="ECO:0000256" key="9">
    <source>
        <dbReference type="ARBA" id="ARBA00022833"/>
    </source>
</evidence>
<keyword evidence="7" id="KW-0479">Metal-binding</keyword>
<dbReference type="SMART" id="SM01124">
    <property type="entry name" value="DBR1"/>
    <property type="match status" value="1"/>
</dbReference>
<keyword evidence="10" id="KW-0408">Iron</keyword>
<dbReference type="InterPro" id="IPR041816">
    <property type="entry name" value="Dbr1_N"/>
</dbReference>
<keyword evidence="9" id="KW-0862">Zinc</keyword>
<dbReference type="PANTHER" id="PTHR12849">
    <property type="entry name" value="RNA LARIAT DEBRANCHING ENZYME"/>
    <property type="match status" value="1"/>
</dbReference>
<dbReference type="Proteomes" id="UP000192578">
    <property type="component" value="Unassembled WGS sequence"/>
</dbReference>